<organism evidence="1 2">
    <name type="scientific">Mucinivorans hirudinis</name>
    <dbReference type="NCBI Taxonomy" id="1433126"/>
    <lineage>
        <taxon>Bacteria</taxon>
        <taxon>Pseudomonadati</taxon>
        <taxon>Bacteroidota</taxon>
        <taxon>Bacteroidia</taxon>
        <taxon>Bacteroidales</taxon>
        <taxon>Rikenellaceae</taxon>
        <taxon>Mucinivorans</taxon>
    </lineage>
</organism>
<dbReference type="eggNOG" id="ENOG50343RA">
    <property type="taxonomic scope" value="Bacteria"/>
</dbReference>
<dbReference type="HOGENOM" id="CLU_203211_0_0_10"/>
<accession>A0A060R8J7</accession>
<dbReference type="EMBL" id="HG934468">
    <property type="protein sequence ID" value="CDN31815.1"/>
    <property type="molecule type" value="Genomic_DNA"/>
</dbReference>
<keyword evidence="2" id="KW-1185">Reference proteome</keyword>
<dbReference type="AlphaFoldDB" id="A0A060R8J7"/>
<proteinExistence type="predicted"/>
<gene>
    <name evidence="1" type="ORF">BN938_1735</name>
</gene>
<evidence type="ECO:0000313" key="1">
    <source>
        <dbReference type="EMBL" id="CDN31815.1"/>
    </source>
</evidence>
<reference evidence="1 2" key="1">
    <citation type="journal article" date="2015" name="Genome Announc.">
        <title>Complete Genome Sequence of the Novel Leech Symbiont Mucinivorans hirudinis M3T.</title>
        <authorList>
            <person name="Nelson M.C."/>
            <person name="Bomar L."/>
            <person name="Graf J."/>
        </authorList>
    </citation>
    <scope>NUCLEOTIDE SEQUENCE [LARGE SCALE GENOMIC DNA]</scope>
    <source>
        <strain evidence="2">M3</strain>
    </source>
</reference>
<dbReference type="Proteomes" id="UP000027616">
    <property type="component" value="Chromosome I"/>
</dbReference>
<protein>
    <submittedName>
        <fullName evidence="1">Uncharacterized protein</fullName>
    </submittedName>
</protein>
<dbReference type="STRING" id="1433126.BN938_1735"/>
<evidence type="ECO:0000313" key="2">
    <source>
        <dbReference type="Proteomes" id="UP000027616"/>
    </source>
</evidence>
<name>A0A060R8J7_9BACT</name>
<sequence>MITEGSKITIIPSPELTELRLDALLGEQGIVLEDLTDKSRKAKGYMVLIPETYKDEFVWFIPKASAYEQD</sequence>
<dbReference type="KEGG" id="rbc:BN938_1735"/>